<dbReference type="CDD" id="cd16917">
    <property type="entry name" value="HATPase_UhpB-NarQ-NarX-like"/>
    <property type="match status" value="1"/>
</dbReference>
<evidence type="ECO:0000313" key="15">
    <source>
        <dbReference type="Proteomes" id="UP000250222"/>
    </source>
</evidence>
<evidence type="ECO:0000313" key="14">
    <source>
        <dbReference type="EMBL" id="SSA40709.1"/>
    </source>
</evidence>
<feature type="domain" description="Histidine kinase/HSP90-like ATPase" evidence="11">
    <location>
        <begin position="368"/>
        <end position="456"/>
    </location>
</feature>
<proteinExistence type="predicted"/>
<feature type="compositionally biased region" description="Pro residues" evidence="9">
    <location>
        <begin position="1"/>
        <end position="23"/>
    </location>
</feature>
<accession>A0A2Y9ADN6</accession>
<dbReference type="PANTHER" id="PTHR24421:SF10">
    <property type="entry name" value="NITRATE_NITRITE SENSOR PROTEIN NARQ"/>
    <property type="match status" value="1"/>
</dbReference>
<keyword evidence="10" id="KW-0812">Transmembrane</keyword>
<dbReference type="SUPFAM" id="SSF55874">
    <property type="entry name" value="ATPase domain of HSP90 chaperone/DNA topoisomerase II/histidine kinase"/>
    <property type="match status" value="1"/>
</dbReference>
<keyword evidence="8" id="KW-0902">Two-component regulatory system</keyword>
<feature type="region of interest" description="Disordered" evidence="9">
    <location>
        <begin position="458"/>
        <end position="487"/>
    </location>
</feature>
<keyword evidence="15" id="KW-1185">Reference proteome</keyword>
<feature type="domain" description="Signal transduction histidine kinase subgroup 3 dimerisation and phosphoacceptor" evidence="12">
    <location>
        <begin position="253"/>
        <end position="319"/>
    </location>
</feature>
<keyword evidence="10" id="KW-0472">Membrane</keyword>
<dbReference type="Proteomes" id="UP000250222">
    <property type="component" value="Unassembled WGS sequence"/>
</dbReference>
<evidence type="ECO:0000259" key="12">
    <source>
        <dbReference type="Pfam" id="PF07730"/>
    </source>
</evidence>
<dbReference type="Pfam" id="PF07730">
    <property type="entry name" value="HisKA_3"/>
    <property type="match status" value="1"/>
</dbReference>
<gene>
    <name evidence="14" type="ORF">SAMN05216184_104265</name>
</gene>
<evidence type="ECO:0000256" key="10">
    <source>
        <dbReference type="SAM" id="Phobius"/>
    </source>
</evidence>
<evidence type="ECO:0000256" key="8">
    <source>
        <dbReference type="ARBA" id="ARBA00023012"/>
    </source>
</evidence>
<dbReference type="AlphaFoldDB" id="A0A2Y9ADN6"/>
<keyword evidence="4" id="KW-0808">Transferase</keyword>
<dbReference type="Pfam" id="PF23539">
    <property type="entry name" value="DUF7134"/>
    <property type="match status" value="1"/>
</dbReference>
<dbReference type="EMBL" id="UETB01000004">
    <property type="protein sequence ID" value="SSA40709.1"/>
    <property type="molecule type" value="Genomic_DNA"/>
</dbReference>
<evidence type="ECO:0000256" key="2">
    <source>
        <dbReference type="ARBA" id="ARBA00012438"/>
    </source>
</evidence>
<dbReference type="GO" id="GO:0046983">
    <property type="term" value="F:protein dimerization activity"/>
    <property type="evidence" value="ECO:0007669"/>
    <property type="project" value="InterPro"/>
</dbReference>
<feature type="transmembrane region" description="Helical" evidence="10">
    <location>
        <begin position="61"/>
        <end position="80"/>
    </location>
</feature>
<dbReference type="Gene3D" id="1.20.5.1930">
    <property type="match status" value="1"/>
</dbReference>
<feature type="transmembrane region" description="Helical" evidence="10">
    <location>
        <begin position="119"/>
        <end position="148"/>
    </location>
</feature>
<protein>
    <recommendedName>
        <fullName evidence="2">histidine kinase</fullName>
        <ecNumber evidence="2">2.7.13.3</ecNumber>
    </recommendedName>
</protein>
<evidence type="ECO:0000256" key="7">
    <source>
        <dbReference type="ARBA" id="ARBA00022840"/>
    </source>
</evidence>
<dbReference type="Gene3D" id="3.30.565.10">
    <property type="entry name" value="Histidine kinase-like ATPase, C-terminal domain"/>
    <property type="match status" value="1"/>
</dbReference>
<feature type="compositionally biased region" description="Low complexity" evidence="9">
    <location>
        <begin position="460"/>
        <end position="476"/>
    </location>
</feature>
<dbReference type="InterPro" id="IPR036890">
    <property type="entry name" value="HATPase_C_sf"/>
</dbReference>
<evidence type="ECO:0000259" key="11">
    <source>
        <dbReference type="Pfam" id="PF02518"/>
    </source>
</evidence>
<dbReference type="InterPro" id="IPR003594">
    <property type="entry name" value="HATPase_dom"/>
</dbReference>
<name>A0A2Y9ADN6_9MICO</name>
<feature type="transmembrane region" description="Helical" evidence="10">
    <location>
        <begin position="86"/>
        <end position="107"/>
    </location>
</feature>
<feature type="transmembrane region" description="Helical" evidence="10">
    <location>
        <begin position="154"/>
        <end position="176"/>
    </location>
</feature>
<sequence length="487" mass="50440">MTAPPGPPGPPRGPYPPPPPQPAPHGATQPWQGPGAWRNPASGLPGVPRPPEPALRDSSRVVDLLVALALAVFVALPSVVSATAHASGYAVFFGMVASVVMPAALYWRRSRPVRSAVVVYSAALLHFVSGAPLVGSDVLIFVALYSVTVYGPAWAGRLALVSAMFGSLLLALWVNGSSGPGLAGGGPVDFRISLDSLVSIIFIGGLVSVVCLFVWAMGLVRRSRLAHTETLAERARRLEIERDQQAQIATAAERSRIAREMHDVVAHSLSVVIAQADGGRYAATADPEAAVRALTTISETGRAALADMRKILGVLRAPGTDGRPETTTPQPIDADLDTLVEQVRSSGLDVSLVRVGQARPLPPGLGLTVYRICQEALTNVLKHGGPSASATVMLQWSAQRLSIQVDDTGRGAAATSDGAGHGLVGMHERVALFAGTLETGAKPGGGYRVRAEIPLPGSQPAAPVLGAGDGAPLAPASWPQPQQNGTP</sequence>
<keyword evidence="10" id="KW-1133">Transmembrane helix</keyword>
<dbReference type="InterPro" id="IPR055558">
    <property type="entry name" value="DUF7134"/>
</dbReference>
<evidence type="ECO:0000259" key="13">
    <source>
        <dbReference type="Pfam" id="PF23539"/>
    </source>
</evidence>
<feature type="domain" description="DUF7134" evidence="13">
    <location>
        <begin position="55"/>
        <end position="224"/>
    </location>
</feature>
<dbReference type="GO" id="GO:0000155">
    <property type="term" value="F:phosphorelay sensor kinase activity"/>
    <property type="evidence" value="ECO:0007669"/>
    <property type="project" value="InterPro"/>
</dbReference>
<evidence type="ECO:0000256" key="1">
    <source>
        <dbReference type="ARBA" id="ARBA00000085"/>
    </source>
</evidence>
<dbReference type="PANTHER" id="PTHR24421">
    <property type="entry name" value="NITRATE/NITRITE SENSOR PROTEIN NARX-RELATED"/>
    <property type="match status" value="1"/>
</dbReference>
<keyword evidence="7" id="KW-0067">ATP-binding</keyword>
<feature type="region of interest" description="Disordered" evidence="9">
    <location>
        <begin position="1"/>
        <end position="53"/>
    </location>
</feature>
<keyword evidence="5" id="KW-0547">Nucleotide-binding</keyword>
<evidence type="ECO:0000256" key="3">
    <source>
        <dbReference type="ARBA" id="ARBA00022553"/>
    </source>
</evidence>
<organism evidence="14 15">
    <name type="scientific">Georgenia satyanarayanai</name>
    <dbReference type="NCBI Taxonomy" id="860221"/>
    <lineage>
        <taxon>Bacteria</taxon>
        <taxon>Bacillati</taxon>
        <taxon>Actinomycetota</taxon>
        <taxon>Actinomycetes</taxon>
        <taxon>Micrococcales</taxon>
        <taxon>Bogoriellaceae</taxon>
        <taxon>Georgenia</taxon>
    </lineage>
</organism>
<evidence type="ECO:0000256" key="5">
    <source>
        <dbReference type="ARBA" id="ARBA00022741"/>
    </source>
</evidence>
<evidence type="ECO:0000256" key="6">
    <source>
        <dbReference type="ARBA" id="ARBA00022777"/>
    </source>
</evidence>
<dbReference type="GO" id="GO:0005524">
    <property type="term" value="F:ATP binding"/>
    <property type="evidence" value="ECO:0007669"/>
    <property type="project" value="UniProtKB-KW"/>
</dbReference>
<dbReference type="InterPro" id="IPR050482">
    <property type="entry name" value="Sensor_HK_TwoCompSys"/>
</dbReference>
<dbReference type="GO" id="GO:0016020">
    <property type="term" value="C:membrane"/>
    <property type="evidence" value="ECO:0007669"/>
    <property type="project" value="InterPro"/>
</dbReference>
<reference evidence="14 15" key="1">
    <citation type="submission" date="2016-10" db="EMBL/GenBank/DDBJ databases">
        <authorList>
            <person name="Cai Z."/>
        </authorList>
    </citation>
    <scope>NUCLEOTIDE SEQUENCE [LARGE SCALE GENOMIC DNA]</scope>
    <source>
        <strain evidence="14 15">CGMCC 1.10826</strain>
    </source>
</reference>
<evidence type="ECO:0000256" key="9">
    <source>
        <dbReference type="SAM" id="MobiDB-lite"/>
    </source>
</evidence>
<comment type="catalytic activity">
    <reaction evidence="1">
        <text>ATP + protein L-histidine = ADP + protein N-phospho-L-histidine.</text>
        <dbReference type="EC" id="2.7.13.3"/>
    </reaction>
</comment>
<evidence type="ECO:0000256" key="4">
    <source>
        <dbReference type="ARBA" id="ARBA00022679"/>
    </source>
</evidence>
<feature type="transmembrane region" description="Helical" evidence="10">
    <location>
        <begin position="197"/>
        <end position="220"/>
    </location>
</feature>
<dbReference type="EC" id="2.7.13.3" evidence="2"/>
<keyword evidence="3" id="KW-0597">Phosphoprotein</keyword>
<dbReference type="Pfam" id="PF02518">
    <property type="entry name" value="HATPase_c"/>
    <property type="match status" value="1"/>
</dbReference>
<keyword evidence="6 14" id="KW-0418">Kinase</keyword>
<dbReference type="InterPro" id="IPR011712">
    <property type="entry name" value="Sig_transdc_His_kin_sub3_dim/P"/>
</dbReference>